<evidence type="ECO:0000313" key="6">
    <source>
        <dbReference type="Proteomes" id="UP000322699"/>
    </source>
</evidence>
<dbReference type="RefSeq" id="WP_068262942.1">
    <property type="nucleotide sequence ID" value="NZ_LWSK01000041.1"/>
</dbReference>
<gene>
    <name evidence="5" type="ORF">LF1_20380</name>
</gene>
<evidence type="ECO:0000259" key="4">
    <source>
        <dbReference type="Pfam" id="PF01420"/>
    </source>
</evidence>
<dbReference type="PANTHER" id="PTHR30408:SF13">
    <property type="entry name" value="TYPE I RESTRICTION ENZYME HINDI SPECIFICITY SUBUNIT"/>
    <property type="match status" value="1"/>
</dbReference>
<dbReference type="OrthoDB" id="9811611at2"/>
<evidence type="ECO:0000256" key="2">
    <source>
        <dbReference type="ARBA" id="ARBA00022747"/>
    </source>
</evidence>
<reference evidence="5 6" key="1">
    <citation type="submission" date="2019-08" db="EMBL/GenBank/DDBJ databases">
        <title>Deep-cultivation of Planctomycetes and their phenomic and genomic characterization uncovers novel biology.</title>
        <authorList>
            <person name="Wiegand S."/>
            <person name="Jogler M."/>
            <person name="Boedeker C."/>
            <person name="Pinto D."/>
            <person name="Vollmers J."/>
            <person name="Rivas-Marin E."/>
            <person name="Kohn T."/>
            <person name="Peeters S.H."/>
            <person name="Heuer A."/>
            <person name="Rast P."/>
            <person name="Oberbeckmann S."/>
            <person name="Bunk B."/>
            <person name="Jeske O."/>
            <person name="Meyerdierks A."/>
            <person name="Storesund J.E."/>
            <person name="Kallscheuer N."/>
            <person name="Luecker S."/>
            <person name="Lage O.M."/>
            <person name="Pohl T."/>
            <person name="Merkel B.J."/>
            <person name="Hornburger P."/>
            <person name="Mueller R.-W."/>
            <person name="Bruemmer F."/>
            <person name="Labrenz M."/>
            <person name="Spormann A.M."/>
            <person name="Op Den Camp H."/>
            <person name="Overmann J."/>
            <person name="Amann R."/>
            <person name="Jetten M.S.M."/>
            <person name="Mascher T."/>
            <person name="Medema M.H."/>
            <person name="Devos D.P."/>
            <person name="Kaster A.-K."/>
            <person name="Ovreas L."/>
            <person name="Rohde M."/>
            <person name="Galperin M.Y."/>
            <person name="Jogler C."/>
        </authorList>
    </citation>
    <scope>NUCLEOTIDE SEQUENCE [LARGE SCALE GENOMIC DNA]</scope>
    <source>
        <strain evidence="5 6">LF1</strain>
    </source>
</reference>
<dbReference type="PANTHER" id="PTHR30408">
    <property type="entry name" value="TYPE-1 RESTRICTION ENZYME ECOKI SPECIFICITY PROTEIN"/>
    <property type="match status" value="1"/>
</dbReference>
<keyword evidence="3" id="KW-0238">DNA-binding</keyword>
<dbReference type="InterPro" id="IPR000055">
    <property type="entry name" value="Restrct_endonuc_typeI_TRD"/>
</dbReference>
<protein>
    <submittedName>
        <fullName evidence="5">EcoKI restriction-modification system protein HsdS</fullName>
    </submittedName>
</protein>
<evidence type="ECO:0000256" key="1">
    <source>
        <dbReference type="ARBA" id="ARBA00010923"/>
    </source>
</evidence>
<dbReference type="CDD" id="cd17246">
    <property type="entry name" value="RMtype1_S_SonII-TRD2-CR2_like"/>
    <property type="match status" value="1"/>
</dbReference>
<name>A0A5B1CJL8_9BACT</name>
<dbReference type="EMBL" id="VRLW01000001">
    <property type="protein sequence ID" value="KAA1259504.1"/>
    <property type="molecule type" value="Genomic_DNA"/>
</dbReference>
<sequence length="460" mass="51015">MGSDWTDSALEDCMSAIIDYRGKTPKKTDTGIPLITAKIIKDGRIQPVTEFIAPSDYESWMRRGIPKPGDIVLTTEAPLGEVAELDDRKVALAQRVITLRGKAQVLHNRFLKYLLISNYVQHQLDGRGTGTTVKGIKQSELRKVRLRFPPYEEQKAIAHILGTLDDKIELNRRMNGTLESMARALFKSWFVDFDPVIDNALAAGHSIPDPLAARASARRALGPQRKPLPENIRTLFPASFTFDEQMGWIPDGWSIKKLVELTSDIGSGATPRGGAKVYVEEGIALVRSQNVFDRQFVWDGLARITDEAAAKLSNVALRQDDILFNITGASVLRTCIVDPIVLPARVNQHVARIRARAGVSHWFLHEHLVHPKMKNHLIGLSAGATREAITKGDLQGIELISPPEVMMDAFNKYAEPLYRKKDVSSGESQSLDALRDTLLPKLLSGELRIPEAEKLVADSV</sequence>
<dbReference type="Proteomes" id="UP000322699">
    <property type="component" value="Unassembled WGS sequence"/>
</dbReference>
<dbReference type="GO" id="GO:0003677">
    <property type="term" value="F:DNA binding"/>
    <property type="evidence" value="ECO:0007669"/>
    <property type="project" value="UniProtKB-KW"/>
</dbReference>
<evidence type="ECO:0000313" key="5">
    <source>
        <dbReference type="EMBL" id="KAA1259504.1"/>
    </source>
</evidence>
<dbReference type="InterPro" id="IPR044946">
    <property type="entry name" value="Restrct_endonuc_typeI_TRD_sf"/>
</dbReference>
<proteinExistence type="inferred from homology"/>
<evidence type="ECO:0000256" key="3">
    <source>
        <dbReference type="ARBA" id="ARBA00023125"/>
    </source>
</evidence>
<dbReference type="Pfam" id="PF01420">
    <property type="entry name" value="Methylase_S"/>
    <property type="match status" value="1"/>
</dbReference>
<dbReference type="SUPFAM" id="SSF116734">
    <property type="entry name" value="DNA methylase specificity domain"/>
    <property type="match status" value="2"/>
</dbReference>
<keyword evidence="6" id="KW-1185">Reference proteome</keyword>
<dbReference type="InterPro" id="IPR052021">
    <property type="entry name" value="Type-I_RS_S_subunit"/>
</dbReference>
<organism evidence="5 6">
    <name type="scientific">Rubripirellula obstinata</name>
    <dbReference type="NCBI Taxonomy" id="406547"/>
    <lineage>
        <taxon>Bacteria</taxon>
        <taxon>Pseudomonadati</taxon>
        <taxon>Planctomycetota</taxon>
        <taxon>Planctomycetia</taxon>
        <taxon>Pirellulales</taxon>
        <taxon>Pirellulaceae</taxon>
        <taxon>Rubripirellula</taxon>
    </lineage>
</organism>
<dbReference type="GO" id="GO:0009307">
    <property type="term" value="P:DNA restriction-modification system"/>
    <property type="evidence" value="ECO:0007669"/>
    <property type="project" value="UniProtKB-KW"/>
</dbReference>
<comment type="similarity">
    <text evidence="1">Belongs to the type-I restriction system S methylase family.</text>
</comment>
<comment type="caution">
    <text evidence="5">The sequence shown here is derived from an EMBL/GenBank/DDBJ whole genome shotgun (WGS) entry which is preliminary data.</text>
</comment>
<keyword evidence="2" id="KW-0680">Restriction system</keyword>
<dbReference type="Gene3D" id="3.90.220.20">
    <property type="entry name" value="DNA methylase specificity domains"/>
    <property type="match status" value="2"/>
</dbReference>
<dbReference type="AlphaFoldDB" id="A0A5B1CJL8"/>
<feature type="domain" description="Type I restriction modification DNA specificity" evidence="4">
    <location>
        <begin position="4"/>
        <end position="179"/>
    </location>
</feature>
<accession>A0A5B1CJL8</accession>